<dbReference type="Gene3D" id="1.20.950.20">
    <property type="entry name" value="Transmembrane di-heme cytochromes, Chain C"/>
    <property type="match status" value="1"/>
</dbReference>
<proteinExistence type="predicted"/>
<evidence type="ECO:0000313" key="9">
    <source>
        <dbReference type="EMBL" id="MDQ0392102.1"/>
    </source>
</evidence>
<sequence>MNKHATTYEPISKPTKERQGSGRTSTKARTVRAWDLPTRLFKWSLVALIATAWISSGFADPDMTVHKAAGYGILVLLIYRLLWGIFGGSTARFSTFVRSPASAWFYLRLLRQGRAKPYLGHNPAGGLMVIGLLLGCSVQVLLGLFSSDGVTAAGPFAGMVGDTVAGWVAEIHAAWFYFVILGLAGLHIAANLYYQFVKRDNIIGAMITGRKDVRPYVDGREAQGGSLAVAGICLLVAAGVVYGAVALFGSSV</sequence>
<dbReference type="EMBL" id="JAUSVK010000001">
    <property type="protein sequence ID" value="MDQ0392102.1"/>
    <property type="molecule type" value="Genomic_DNA"/>
</dbReference>
<keyword evidence="2" id="KW-1003">Cell membrane</keyword>
<reference evidence="9 10" key="1">
    <citation type="submission" date="2023-07" db="EMBL/GenBank/DDBJ databases">
        <title>Genomic Encyclopedia of Type Strains, Phase IV (KMG-IV): sequencing the most valuable type-strain genomes for metagenomic binning, comparative biology and taxonomic classification.</title>
        <authorList>
            <person name="Goeker M."/>
        </authorList>
    </citation>
    <scope>NUCLEOTIDE SEQUENCE [LARGE SCALE GENOMIC DNA]</scope>
    <source>
        <strain evidence="9 10">DSM 5896</strain>
    </source>
</reference>
<keyword evidence="5 7" id="KW-0472">Membrane</keyword>
<keyword evidence="3 7" id="KW-0812">Transmembrane</keyword>
<dbReference type="PANTHER" id="PTHR30485:SF2">
    <property type="entry name" value="BLL0597 PROTEIN"/>
    <property type="match status" value="1"/>
</dbReference>
<feature type="region of interest" description="Disordered" evidence="6">
    <location>
        <begin position="1"/>
        <end position="28"/>
    </location>
</feature>
<name>A0ABU0FCQ1_9HYPH</name>
<keyword evidence="4 7" id="KW-1133">Transmembrane helix</keyword>
<dbReference type="Pfam" id="PF01292">
    <property type="entry name" value="Ni_hydr_CYTB"/>
    <property type="match status" value="1"/>
</dbReference>
<feature type="transmembrane region" description="Helical" evidence="7">
    <location>
        <begin position="40"/>
        <end position="59"/>
    </location>
</feature>
<feature type="transmembrane region" description="Helical" evidence="7">
    <location>
        <begin position="175"/>
        <end position="194"/>
    </location>
</feature>
<evidence type="ECO:0000256" key="4">
    <source>
        <dbReference type="ARBA" id="ARBA00022989"/>
    </source>
</evidence>
<evidence type="ECO:0000256" key="6">
    <source>
        <dbReference type="SAM" id="MobiDB-lite"/>
    </source>
</evidence>
<evidence type="ECO:0000256" key="5">
    <source>
        <dbReference type="ARBA" id="ARBA00023136"/>
    </source>
</evidence>
<feature type="transmembrane region" description="Helical" evidence="7">
    <location>
        <begin position="227"/>
        <end position="249"/>
    </location>
</feature>
<accession>A0ABU0FCQ1</accession>
<evidence type="ECO:0000256" key="2">
    <source>
        <dbReference type="ARBA" id="ARBA00022475"/>
    </source>
</evidence>
<evidence type="ECO:0000313" key="10">
    <source>
        <dbReference type="Proteomes" id="UP001237448"/>
    </source>
</evidence>
<comment type="caution">
    <text evidence="9">The sequence shown here is derived from an EMBL/GenBank/DDBJ whole genome shotgun (WGS) entry which is preliminary data.</text>
</comment>
<evidence type="ECO:0000256" key="1">
    <source>
        <dbReference type="ARBA" id="ARBA00004651"/>
    </source>
</evidence>
<dbReference type="PANTHER" id="PTHR30485">
    <property type="entry name" value="NI/FE-HYDROGENASE 1 B-TYPE CYTOCHROME SUBUNIT"/>
    <property type="match status" value="1"/>
</dbReference>
<organism evidence="9 10">
    <name type="scientific">Labrys monachus</name>
    <dbReference type="NCBI Taxonomy" id="217067"/>
    <lineage>
        <taxon>Bacteria</taxon>
        <taxon>Pseudomonadati</taxon>
        <taxon>Pseudomonadota</taxon>
        <taxon>Alphaproteobacteria</taxon>
        <taxon>Hyphomicrobiales</taxon>
        <taxon>Xanthobacteraceae</taxon>
        <taxon>Labrys</taxon>
    </lineage>
</organism>
<feature type="transmembrane region" description="Helical" evidence="7">
    <location>
        <begin position="124"/>
        <end position="145"/>
    </location>
</feature>
<protein>
    <submittedName>
        <fullName evidence="9">Cytochrome b</fullName>
    </submittedName>
</protein>
<evidence type="ECO:0000259" key="8">
    <source>
        <dbReference type="Pfam" id="PF01292"/>
    </source>
</evidence>
<feature type="transmembrane region" description="Helical" evidence="7">
    <location>
        <begin position="68"/>
        <end position="86"/>
    </location>
</feature>
<evidence type="ECO:0000256" key="7">
    <source>
        <dbReference type="SAM" id="Phobius"/>
    </source>
</evidence>
<dbReference type="InterPro" id="IPR016174">
    <property type="entry name" value="Di-haem_cyt_TM"/>
</dbReference>
<feature type="domain" description="Cytochrome b561 bacterial/Ni-hydrogenase" evidence="8">
    <location>
        <begin position="34"/>
        <end position="209"/>
    </location>
</feature>
<keyword evidence="10" id="KW-1185">Reference proteome</keyword>
<dbReference type="InterPro" id="IPR011577">
    <property type="entry name" value="Cyt_b561_bac/Ni-Hgenase"/>
</dbReference>
<evidence type="ECO:0000256" key="3">
    <source>
        <dbReference type="ARBA" id="ARBA00022692"/>
    </source>
</evidence>
<dbReference type="RefSeq" id="WP_307425467.1">
    <property type="nucleotide sequence ID" value="NZ_JAUSVK010000001.1"/>
</dbReference>
<dbReference type="Proteomes" id="UP001237448">
    <property type="component" value="Unassembled WGS sequence"/>
</dbReference>
<dbReference type="SUPFAM" id="SSF81342">
    <property type="entry name" value="Transmembrane di-heme cytochromes"/>
    <property type="match status" value="1"/>
</dbReference>
<dbReference type="InterPro" id="IPR051542">
    <property type="entry name" value="Hydrogenase_cytochrome"/>
</dbReference>
<gene>
    <name evidence="9" type="ORF">J3R73_001894</name>
</gene>
<comment type="subcellular location">
    <subcellularLocation>
        <location evidence="1">Cell membrane</location>
        <topology evidence="1">Multi-pass membrane protein</topology>
    </subcellularLocation>
</comment>